<dbReference type="Gene3D" id="1.20.58.2050">
    <property type="match status" value="1"/>
</dbReference>
<keyword evidence="4" id="KW-1185">Reference proteome</keyword>
<evidence type="ECO:0000256" key="1">
    <source>
        <dbReference type="RuleBase" id="RU367161"/>
    </source>
</evidence>
<dbReference type="InterPro" id="IPR010492">
    <property type="entry name" value="GINS_Psf3"/>
</dbReference>
<comment type="function">
    <text evidence="1">The GINS complex plays an essential role in the initiation of DNA replication.</text>
</comment>
<dbReference type="Pfam" id="PF22466">
    <property type="entry name" value="PSF3_N"/>
    <property type="match status" value="1"/>
</dbReference>
<name>A0A9P6KZE1_9MICR</name>
<feature type="domain" description="DNA replication complex GINS protein PSF3 N-terminal" evidence="2">
    <location>
        <begin position="4"/>
        <end position="54"/>
    </location>
</feature>
<dbReference type="EMBL" id="SBJO01000117">
    <property type="protein sequence ID" value="KAF9762956.1"/>
    <property type="molecule type" value="Genomic_DNA"/>
</dbReference>
<protein>
    <recommendedName>
        <fullName evidence="1">DNA replication complex GINS protein PSF3</fullName>
    </recommendedName>
</protein>
<evidence type="ECO:0000313" key="4">
    <source>
        <dbReference type="Proteomes" id="UP000740883"/>
    </source>
</evidence>
<proteinExistence type="inferred from homology"/>
<comment type="subunit">
    <text evidence="1">Component of the GINS complex.</text>
</comment>
<dbReference type="SUPFAM" id="SSF160059">
    <property type="entry name" value="PriA/YqbF domain"/>
    <property type="match status" value="1"/>
</dbReference>
<dbReference type="CDD" id="cd21693">
    <property type="entry name" value="GINS_B_Psf3"/>
    <property type="match status" value="1"/>
</dbReference>
<dbReference type="PANTHER" id="PTHR22768">
    <property type="entry name" value="DNA REPLICATION COMPLEX GINS PROTEIN PSF3"/>
    <property type="match status" value="1"/>
</dbReference>
<comment type="subcellular location">
    <subcellularLocation>
        <location evidence="1">Nucleus</location>
    </subcellularLocation>
</comment>
<comment type="caution">
    <text evidence="3">The sequence shown here is derived from an EMBL/GenBank/DDBJ whole genome shotgun (WGS) entry which is preliminary data.</text>
</comment>
<organism evidence="3 4">
    <name type="scientific">Nosema granulosis</name>
    <dbReference type="NCBI Taxonomy" id="83296"/>
    <lineage>
        <taxon>Eukaryota</taxon>
        <taxon>Fungi</taxon>
        <taxon>Fungi incertae sedis</taxon>
        <taxon>Microsporidia</taxon>
        <taxon>Nosematidae</taxon>
        <taxon>Nosema</taxon>
    </lineage>
</organism>
<evidence type="ECO:0000259" key="2">
    <source>
        <dbReference type="Pfam" id="PF22466"/>
    </source>
</evidence>
<dbReference type="Proteomes" id="UP000740883">
    <property type="component" value="Unassembled WGS sequence"/>
</dbReference>
<dbReference type="PANTHER" id="PTHR22768:SF0">
    <property type="entry name" value="DNA REPLICATION COMPLEX GINS PROTEIN PSF3"/>
    <property type="match status" value="1"/>
</dbReference>
<gene>
    <name evidence="3" type="primary">PSF3</name>
    <name evidence="3" type="ORF">NGRA_1642</name>
</gene>
<comment type="similarity">
    <text evidence="1">Belongs to the GINS3/PSF3 family.</text>
</comment>
<keyword evidence="1" id="KW-0539">Nucleus</keyword>
<dbReference type="GO" id="GO:0000811">
    <property type="term" value="C:GINS complex"/>
    <property type="evidence" value="ECO:0007669"/>
    <property type="project" value="UniProtKB-UniRule"/>
</dbReference>
<dbReference type="OrthoDB" id="10251744at2759"/>
<reference evidence="3 4" key="1">
    <citation type="journal article" date="2020" name="Genome Biol. Evol.">
        <title>Comparative genomics of strictly vertically transmitted, feminizing microsporidia endosymbionts of amphipod crustaceans.</title>
        <authorList>
            <person name="Cormier A."/>
            <person name="Chebbi M.A."/>
            <person name="Giraud I."/>
            <person name="Wattier R."/>
            <person name="Teixeira M."/>
            <person name="Gilbert C."/>
            <person name="Rigaud T."/>
            <person name="Cordaux R."/>
        </authorList>
    </citation>
    <scope>NUCLEOTIDE SEQUENCE [LARGE SCALE GENOMIC DNA]</scope>
    <source>
        <strain evidence="3 4">Ou3-Ou53</strain>
    </source>
</reference>
<dbReference type="GO" id="GO:1902975">
    <property type="term" value="P:mitotic DNA replication initiation"/>
    <property type="evidence" value="ECO:0007669"/>
    <property type="project" value="TreeGrafter"/>
</dbReference>
<evidence type="ECO:0000313" key="3">
    <source>
        <dbReference type="EMBL" id="KAF9762956.1"/>
    </source>
</evidence>
<dbReference type="InterPro" id="IPR055221">
    <property type="entry name" value="PSF3_N"/>
</dbReference>
<sequence length="154" mass="18557">MDYFSIDDILMNETKIKVKFRNKINNFGFYLSESTKDIDENKNVELPYFLIKFLIENKHCEAVEEILPKEIKNELKACSSIVCLNQIYPYFYLFLSNFDDTKEFARDILIERISKFSKMIIKENLDEDDIYFMDQSEKKVLLSAREFFKRYSEE</sequence>
<keyword evidence="1" id="KW-0235">DNA replication</keyword>
<dbReference type="AlphaFoldDB" id="A0A9P6KZE1"/>
<accession>A0A9P6KZE1</accession>
<dbReference type="InterPro" id="IPR038437">
    <property type="entry name" value="GINS_Psf3_sf"/>
</dbReference>